<dbReference type="Gene3D" id="1.10.8.260">
    <property type="entry name" value="HI0933 insert domain-like"/>
    <property type="match status" value="1"/>
</dbReference>
<dbReference type="PANTHER" id="PTHR42887">
    <property type="entry name" value="OS12G0638800 PROTEIN"/>
    <property type="match status" value="1"/>
</dbReference>
<keyword evidence="3" id="KW-0274">FAD</keyword>
<evidence type="ECO:0000256" key="1">
    <source>
        <dbReference type="ARBA" id="ARBA00001974"/>
    </source>
</evidence>
<evidence type="ECO:0000259" key="6">
    <source>
        <dbReference type="Pfam" id="PF22780"/>
    </source>
</evidence>
<dbReference type="InterPro" id="IPR055178">
    <property type="entry name" value="RsdA/BaiN/AoA(So)-like_dom"/>
</dbReference>
<dbReference type="RefSeq" id="WP_093649770.1">
    <property type="nucleotide sequence ID" value="NZ_CTEN01000001.1"/>
</dbReference>
<sequence>MKTYDTIIIGAGPAGMMAAISSCFYGNSTLLLEKNKRLGKKLSGTGGGRCNVTNNGTLEDLLEGIPGNGRFLYSVFSQFDNQDIINFFEENGVKLKIEDHGRVFPTTDRSQTIIKALEMKMLELGVDIRTGCEVVSVKKIEDLFHVKTAHTEFTATKLIVTTGGKSYPSTGSTGFGHEIARHFKMQVTELEAAESPILTDFPHKALQGISLDEVTLSHSKHVITHDLLFTHFGLSGPAALRLSSFVSGGEVAHLDFLPGMSSDELSSYLTENREKAVKNALKGLVPERVAEFLSADLPEKIKQLSVTEKQELIDKLKSLPIKITGKMSLARSFVTKGGVDLKEINPKTLESKKVPGLHFAGEVLDINAHTGGFNITYCLCTGWVAGMMHY</sequence>
<feature type="transmembrane region" description="Helical" evidence="4">
    <location>
        <begin position="6"/>
        <end position="32"/>
    </location>
</feature>
<dbReference type="Pfam" id="PF22780">
    <property type="entry name" value="HI0933_like_1st"/>
    <property type="match status" value="1"/>
</dbReference>
<protein>
    <submittedName>
        <fullName evidence="7">Flavoprotein</fullName>
    </submittedName>
</protein>
<feature type="domain" description="RsdA/BaiN/AoA(So)-like Rossmann fold-like" evidence="5">
    <location>
        <begin position="5"/>
        <end position="387"/>
    </location>
</feature>
<dbReference type="PANTHER" id="PTHR42887:SF2">
    <property type="entry name" value="OS12G0638800 PROTEIN"/>
    <property type="match status" value="1"/>
</dbReference>
<evidence type="ECO:0000313" key="7">
    <source>
        <dbReference type="EMBL" id="CQR24059.1"/>
    </source>
</evidence>
<evidence type="ECO:0000256" key="2">
    <source>
        <dbReference type="ARBA" id="ARBA00022630"/>
    </source>
</evidence>
<dbReference type="PRINTS" id="PR00411">
    <property type="entry name" value="PNDRDTASEI"/>
</dbReference>
<dbReference type="PRINTS" id="PR00368">
    <property type="entry name" value="FADPNR"/>
</dbReference>
<evidence type="ECO:0000256" key="4">
    <source>
        <dbReference type="SAM" id="Phobius"/>
    </source>
</evidence>
<keyword evidence="4" id="KW-0812">Transmembrane</keyword>
<dbReference type="SUPFAM" id="SSF160996">
    <property type="entry name" value="HI0933 insert domain-like"/>
    <property type="match status" value="1"/>
</dbReference>
<feature type="domain" description="RsdA/BaiN/AoA(So)-like insert" evidence="6">
    <location>
        <begin position="192"/>
        <end position="334"/>
    </location>
</feature>
<dbReference type="OrthoDB" id="9773233at2"/>
<keyword evidence="2" id="KW-0285">Flavoprotein</keyword>
<dbReference type="EMBL" id="CTEN01000001">
    <property type="protein sequence ID" value="CQR24059.1"/>
    <property type="molecule type" value="Genomic_DNA"/>
</dbReference>
<keyword evidence="8" id="KW-1185">Reference proteome</keyword>
<dbReference type="InterPro" id="IPR023166">
    <property type="entry name" value="BaiN-like_dom_sf"/>
</dbReference>
<reference evidence="8" key="1">
    <citation type="submission" date="2015-03" db="EMBL/GenBank/DDBJ databases">
        <authorList>
            <person name="Urmite Genomes"/>
        </authorList>
    </citation>
    <scope>NUCLEOTIDE SEQUENCE [LARGE SCALE GENOMIC DNA]</scope>
    <source>
        <strain evidence="8">FF10</strain>
    </source>
</reference>
<dbReference type="Pfam" id="PF03486">
    <property type="entry name" value="HI0933_like"/>
    <property type="match status" value="1"/>
</dbReference>
<dbReference type="Gene3D" id="2.40.30.10">
    <property type="entry name" value="Translation factors"/>
    <property type="match status" value="1"/>
</dbReference>
<name>A0A0E4H2V6_9STRE</name>
<dbReference type="NCBIfam" id="TIGR00275">
    <property type="entry name" value="aminoacetone oxidase family FAD-binding enzyme"/>
    <property type="match status" value="1"/>
</dbReference>
<gene>
    <name evidence="7" type="ORF">BN1356_00426</name>
</gene>
<dbReference type="InterPro" id="IPR036188">
    <property type="entry name" value="FAD/NAD-bd_sf"/>
</dbReference>
<keyword evidence="4" id="KW-1133">Transmembrane helix</keyword>
<dbReference type="SUPFAM" id="SSF51905">
    <property type="entry name" value="FAD/NAD(P)-binding domain"/>
    <property type="match status" value="1"/>
</dbReference>
<dbReference type="PROSITE" id="PS51257">
    <property type="entry name" value="PROKAR_LIPOPROTEIN"/>
    <property type="match status" value="1"/>
</dbReference>
<evidence type="ECO:0000256" key="3">
    <source>
        <dbReference type="ARBA" id="ARBA00022827"/>
    </source>
</evidence>
<dbReference type="InterPro" id="IPR004792">
    <property type="entry name" value="BaiN-like"/>
</dbReference>
<dbReference type="STRING" id="1608583.BN1356_00426"/>
<proteinExistence type="predicted"/>
<evidence type="ECO:0000259" key="5">
    <source>
        <dbReference type="Pfam" id="PF03486"/>
    </source>
</evidence>
<dbReference type="AlphaFoldDB" id="A0A0E4H2V6"/>
<organism evidence="7 8">
    <name type="scientific">Streptococcus varani</name>
    <dbReference type="NCBI Taxonomy" id="1608583"/>
    <lineage>
        <taxon>Bacteria</taxon>
        <taxon>Bacillati</taxon>
        <taxon>Bacillota</taxon>
        <taxon>Bacilli</taxon>
        <taxon>Lactobacillales</taxon>
        <taxon>Streptococcaceae</taxon>
        <taxon>Streptococcus</taxon>
    </lineage>
</organism>
<accession>A0A0E4H2V6</accession>
<comment type="cofactor">
    <cofactor evidence="1">
        <name>FAD</name>
        <dbReference type="ChEBI" id="CHEBI:57692"/>
    </cofactor>
</comment>
<dbReference type="Gene3D" id="3.50.50.60">
    <property type="entry name" value="FAD/NAD(P)-binding domain"/>
    <property type="match status" value="1"/>
</dbReference>
<evidence type="ECO:0000313" key="8">
    <source>
        <dbReference type="Proteomes" id="UP000198604"/>
    </source>
</evidence>
<dbReference type="Proteomes" id="UP000198604">
    <property type="component" value="Unassembled WGS sequence"/>
</dbReference>
<dbReference type="InterPro" id="IPR057661">
    <property type="entry name" value="RsdA/BaiN/AoA(So)_Rossmann"/>
</dbReference>
<keyword evidence="4" id="KW-0472">Membrane</keyword>